<evidence type="ECO:0000256" key="3">
    <source>
        <dbReference type="ARBA" id="ARBA00022801"/>
    </source>
</evidence>
<keyword evidence="1" id="KW-0547">Nucleotide-binding</keyword>
<keyword evidence="5" id="KW-0067">ATP-binding</keyword>
<keyword evidence="4 10" id="KW-0347">Helicase</keyword>
<dbReference type="SUPFAM" id="SSF52540">
    <property type="entry name" value="P-loop containing nucleoside triphosphate hydrolases"/>
    <property type="match status" value="1"/>
</dbReference>
<name>A0A7C5Y9J8_9BACT</name>
<evidence type="ECO:0000259" key="9">
    <source>
        <dbReference type="PROSITE" id="PS51194"/>
    </source>
</evidence>
<dbReference type="Pfam" id="PF03461">
    <property type="entry name" value="TRCF"/>
    <property type="match status" value="1"/>
</dbReference>
<keyword evidence="6" id="KW-0238">DNA-binding</keyword>
<dbReference type="InterPro" id="IPR014001">
    <property type="entry name" value="Helicase_ATP-bd"/>
</dbReference>
<evidence type="ECO:0000256" key="7">
    <source>
        <dbReference type="ARBA" id="ARBA00023204"/>
    </source>
</evidence>
<reference evidence="10" key="1">
    <citation type="journal article" date="2020" name="mSystems">
        <title>Genome- and Community-Level Interaction Insights into Carbon Utilization and Element Cycling Functions of Hydrothermarchaeota in Hydrothermal Sediment.</title>
        <authorList>
            <person name="Zhou Z."/>
            <person name="Liu Y."/>
            <person name="Xu W."/>
            <person name="Pan J."/>
            <person name="Luo Z.H."/>
            <person name="Li M."/>
        </authorList>
    </citation>
    <scope>NUCLEOTIDE SEQUENCE [LARGE SCALE GENOMIC DNA]</scope>
    <source>
        <strain evidence="10">SpSt-1088</strain>
    </source>
</reference>
<evidence type="ECO:0000256" key="4">
    <source>
        <dbReference type="ARBA" id="ARBA00022806"/>
    </source>
</evidence>
<dbReference type="GO" id="GO:0016787">
    <property type="term" value="F:hydrolase activity"/>
    <property type="evidence" value="ECO:0007669"/>
    <property type="project" value="UniProtKB-KW"/>
</dbReference>
<feature type="domain" description="Helicase ATP-binding" evidence="8">
    <location>
        <begin position="1"/>
        <end position="154"/>
    </location>
</feature>
<accession>A0A7C5Y9J8</accession>
<dbReference type="Gene3D" id="3.90.1150.50">
    <property type="entry name" value="Transcription-repair-coupling factor, D7 domain"/>
    <property type="match status" value="1"/>
</dbReference>
<dbReference type="SUPFAM" id="SSF143517">
    <property type="entry name" value="TRCF domain-like"/>
    <property type="match status" value="1"/>
</dbReference>
<feature type="non-terminal residue" evidence="10">
    <location>
        <position position="1"/>
    </location>
</feature>
<dbReference type="InterPro" id="IPR047112">
    <property type="entry name" value="RecG/Mfd"/>
</dbReference>
<keyword evidence="2" id="KW-0227">DNA damage</keyword>
<dbReference type="GO" id="GO:0003678">
    <property type="term" value="F:DNA helicase activity"/>
    <property type="evidence" value="ECO:0007669"/>
    <property type="project" value="TreeGrafter"/>
</dbReference>
<protein>
    <submittedName>
        <fullName evidence="10">DEAD/DEAH box helicase</fullName>
    </submittedName>
</protein>
<dbReference type="GO" id="GO:0006281">
    <property type="term" value="P:DNA repair"/>
    <property type="evidence" value="ECO:0007669"/>
    <property type="project" value="UniProtKB-KW"/>
</dbReference>
<dbReference type="PANTHER" id="PTHR47964">
    <property type="entry name" value="ATP-DEPENDENT DNA HELICASE HOMOLOG RECG, CHLOROPLASTIC"/>
    <property type="match status" value="1"/>
</dbReference>
<dbReference type="InterPro" id="IPR011545">
    <property type="entry name" value="DEAD/DEAH_box_helicase_dom"/>
</dbReference>
<evidence type="ECO:0000256" key="6">
    <source>
        <dbReference type="ARBA" id="ARBA00023125"/>
    </source>
</evidence>
<evidence type="ECO:0000256" key="1">
    <source>
        <dbReference type="ARBA" id="ARBA00022741"/>
    </source>
</evidence>
<dbReference type="Pfam" id="PF00271">
    <property type="entry name" value="Helicase_C"/>
    <property type="match status" value="1"/>
</dbReference>
<dbReference type="PROSITE" id="PS51194">
    <property type="entry name" value="HELICASE_CTER"/>
    <property type="match status" value="1"/>
</dbReference>
<feature type="domain" description="Helicase C-terminal" evidence="9">
    <location>
        <begin position="170"/>
        <end position="327"/>
    </location>
</feature>
<evidence type="ECO:0000259" key="8">
    <source>
        <dbReference type="PROSITE" id="PS51192"/>
    </source>
</evidence>
<dbReference type="GO" id="GO:0003677">
    <property type="term" value="F:DNA binding"/>
    <property type="evidence" value="ECO:0007669"/>
    <property type="project" value="UniProtKB-KW"/>
</dbReference>
<dbReference type="Gene3D" id="3.40.50.300">
    <property type="entry name" value="P-loop containing nucleotide triphosphate hydrolases"/>
    <property type="match status" value="2"/>
</dbReference>
<evidence type="ECO:0000313" key="10">
    <source>
        <dbReference type="EMBL" id="HHR34014.1"/>
    </source>
</evidence>
<keyword evidence="3" id="KW-0378">Hydrolase</keyword>
<dbReference type="AlphaFoldDB" id="A0A7C5Y9J8"/>
<proteinExistence type="predicted"/>
<dbReference type="InterPro" id="IPR037235">
    <property type="entry name" value="TRCF-like_C_D7"/>
</dbReference>
<dbReference type="InterPro" id="IPR027417">
    <property type="entry name" value="P-loop_NTPase"/>
</dbReference>
<dbReference type="PROSITE" id="PS51192">
    <property type="entry name" value="HELICASE_ATP_BIND_1"/>
    <property type="match status" value="1"/>
</dbReference>
<evidence type="ECO:0000256" key="2">
    <source>
        <dbReference type="ARBA" id="ARBA00022763"/>
    </source>
</evidence>
<dbReference type="InterPro" id="IPR005118">
    <property type="entry name" value="TRCF_C"/>
</dbReference>
<dbReference type="InterPro" id="IPR001650">
    <property type="entry name" value="Helicase_C-like"/>
</dbReference>
<dbReference type="Pfam" id="PF00270">
    <property type="entry name" value="DEAD"/>
    <property type="match status" value="1"/>
</dbReference>
<gene>
    <name evidence="10" type="ORF">ENM46_03600</name>
</gene>
<organism evidence="10">
    <name type="scientific">Fervidobacterium nodosum</name>
    <dbReference type="NCBI Taxonomy" id="2424"/>
    <lineage>
        <taxon>Bacteria</taxon>
        <taxon>Thermotogati</taxon>
        <taxon>Thermotogota</taxon>
        <taxon>Thermotogae</taxon>
        <taxon>Thermotogales</taxon>
        <taxon>Fervidobacteriaceae</taxon>
        <taxon>Fervidobacterium</taxon>
    </lineage>
</organism>
<dbReference type="PANTHER" id="PTHR47964:SF1">
    <property type="entry name" value="ATP-DEPENDENT DNA HELICASE HOMOLOG RECG, CHLOROPLASTIC"/>
    <property type="match status" value="1"/>
</dbReference>
<dbReference type="SMART" id="SM00982">
    <property type="entry name" value="TRCF"/>
    <property type="match status" value="1"/>
</dbReference>
<sequence>MDRLIVGDAGYGKTEVAIRAIFRTIVSGKQAVLLAPTTVLAKQLFENISERFKPFGIRVALLDRFTTKKEKEQILKGVRTGTIDLLVGTHSVLNNVIFSDLGLVVIDEEQKFGVEQKEKFKKFRVNVNVLSMSATPIPRTLHMALSELKEFSELKTPPFGRKETQVHIGVFDERIIKIAIMRELTRGGQVIYVHNRVNTIYDVYERLKKLLPDVSIVVGHGQQPKSELKNAIDLFFHGKADVLLCTTIVENGVDVPNANTIIVDDAHRYGLAQLYQLRGRVGRSDKISFAYFFHPKHVSDKVLERLYAIKSYVGPGSGLKIAMRDMEIRGIGAIFGLEQHGYINDVGLNYYLELLNEAVLESKGQMINKIDTEVEGIPGSIVIPEFYIYDPFERMRFYRRIASTLSVDEILDIRDELIDRFGKLPESVNNLIKYSILRVILWQEGVKKATIGDSSIVVQFKDGFFKPFSQRYIYNDKEKSYIFFVDIDEILEPVFDKIER</sequence>
<dbReference type="SMART" id="SM00487">
    <property type="entry name" value="DEXDc"/>
    <property type="match status" value="1"/>
</dbReference>
<keyword evidence="7" id="KW-0234">DNA repair</keyword>
<dbReference type="EMBL" id="DRXW01000220">
    <property type="protein sequence ID" value="HHR34014.1"/>
    <property type="molecule type" value="Genomic_DNA"/>
</dbReference>
<comment type="caution">
    <text evidence="10">The sequence shown here is derived from an EMBL/GenBank/DDBJ whole genome shotgun (WGS) entry which is preliminary data.</text>
</comment>
<evidence type="ECO:0000256" key="5">
    <source>
        <dbReference type="ARBA" id="ARBA00022840"/>
    </source>
</evidence>
<dbReference type="GO" id="GO:0005524">
    <property type="term" value="F:ATP binding"/>
    <property type="evidence" value="ECO:0007669"/>
    <property type="project" value="UniProtKB-KW"/>
</dbReference>
<dbReference type="SMART" id="SM00490">
    <property type="entry name" value="HELICc"/>
    <property type="match status" value="1"/>
</dbReference>